<dbReference type="SUPFAM" id="SSF49764">
    <property type="entry name" value="HSP20-like chaperones"/>
    <property type="match status" value="1"/>
</dbReference>
<keyword evidence="1" id="KW-0346">Stress response</keyword>
<dbReference type="Gene3D" id="2.60.40.790">
    <property type="match status" value="1"/>
</dbReference>
<proteinExistence type="inferred from homology"/>
<organism evidence="5 6">
    <name type="scientific">Pseudomaricurvus hydrocarbonicus</name>
    <dbReference type="NCBI Taxonomy" id="1470433"/>
    <lineage>
        <taxon>Bacteria</taxon>
        <taxon>Pseudomonadati</taxon>
        <taxon>Pseudomonadota</taxon>
        <taxon>Gammaproteobacteria</taxon>
        <taxon>Cellvibrionales</taxon>
        <taxon>Cellvibrionaceae</taxon>
        <taxon>Pseudomaricurvus</taxon>
    </lineage>
</organism>
<gene>
    <name evidence="5" type="ORF">G8770_07490</name>
</gene>
<comment type="similarity">
    <text evidence="2 3">Belongs to the small heat shock protein (HSP20) family.</text>
</comment>
<dbReference type="RefSeq" id="WP_167184169.1">
    <property type="nucleotide sequence ID" value="NZ_JAAONZ010000004.1"/>
</dbReference>
<dbReference type="Pfam" id="PF00011">
    <property type="entry name" value="HSP20"/>
    <property type="match status" value="1"/>
</dbReference>
<feature type="domain" description="SHSP" evidence="4">
    <location>
        <begin position="30"/>
        <end position="141"/>
    </location>
</feature>
<dbReference type="CDD" id="cd06470">
    <property type="entry name" value="ACD_IbpA-B_like"/>
    <property type="match status" value="1"/>
</dbReference>
<comment type="caution">
    <text evidence="5">The sequence shown here is derived from an EMBL/GenBank/DDBJ whole genome shotgun (WGS) entry which is preliminary data.</text>
</comment>
<dbReference type="PANTHER" id="PTHR47062">
    <property type="match status" value="1"/>
</dbReference>
<sequence length="161" mass="18057">MRNTDFSPLYRTAIGFDRMASILDNLSRTDQGQGGYPPYNIELIDENEYRITMALAGFTESELSIQSEQNTLTITGNKSEDTSGRQFLHQGIAARNFERRFQLADHVRVQTAKLENGLLHVELVREIPEAMMPRTIEIQNASAVTSTPKEATLNTVPNKVA</sequence>
<dbReference type="InterPro" id="IPR008978">
    <property type="entry name" value="HSP20-like_chaperone"/>
</dbReference>
<evidence type="ECO:0000313" key="6">
    <source>
        <dbReference type="Proteomes" id="UP000787472"/>
    </source>
</evidence>
<evidence type="ECO:0000256" key="2">
    <source>
        <dbReference type="PROSITE-ProRule" id="PRU00285"/>
    </source>
</evidence>
<reference evidence="5" key="1">
    <citation type="submission" date="2020-03" db="EMBL/GenBank/DDBJ databases">
        <authorList>
            <person name="Guo F."/>
        </authorList>
    </citation>
    <scope>NUCLEOTIDE SEQUENCE</scope>
    <source>
        <strain evidence="5">JCM 30134</strain>
    </source>
</reference>
<accession>A0A9E5JVL6</accession>
<dbReference type="PROSITE" id="PS01031">
    <property type="entry name" value="SHSP"/>
    <property type="match status" value="1"/>
</dbReference>
<protein>
    <submittedName>
        <fullName evidence="5">Hsp20 family protein</fullName>
    </submittedName>
</protein>
<keyword evidence="6" id="KW-1185">Reference proteome</keyword>
<dbReference type="AlphaFoldDB" id="A0A9E5JVL6"/>
<evidence type="ECO:0000256" key="3">
    <source>
        <dbReference type="RuleBase" id="RU003616"/>
    </source>
</evidence>
<dbReference type="PANTHER" id="PTHR47062:SF1">
    <property type="entry name" value="SMALL HEAT SHOCK PROTEIN IBPA"/>
    <property type="match status" value="1"/>
</dbReference>
<name>A0A9E5JVL6_9GAMM</name>
<dbReference type="Proteomes" id="UP000787472">
    <property type="component" value="Unassembled WGS sequence"/>
</dbReference>
<dbReference type="InterPro" id="IPR002068">
    <property type="entry name" value="A-crystallin/Hsp20_dom"/>
</dbReference>
<dbReference type="EMBL" id="JAAONZ010000004">
    <property type="protein sequence ID" value="NHO65381.1"/>
    <property type="molecule type" value="Genomic_DNA"/>
</dbReference>
<dbReference type="InterPro" id="IPR037913">
    <property type="entry name" value="ACD_IbpA/B"/>
</dbReference>
<evidence type="ECO:0000256" key="1">
    <source>
        <dbReference type="ARBA" id="ARBA00023016"/>
    </source>
</evidence>
<evidence type="ECO:0000313" key="5">
    <source>
        <dbReference type="EMBL" id="NHO65381.1"/>
    </source>
</evidence>
<evidence type="ECO:0000259" key="4">
    <source>
        <dbReference type="PROSITE" id="PS01031"/>
    </source>
</evidence>